<accession>X1VEH9</accession>
<dbReference type="AlphaFoldDB" id="X1VEH9"/>
<protein>
    <submittedName>
        <fullName evidence="1">Uncharacterized protein</fullName>
    </submittedName>
</protein>
<gene>
    <name evidence="1" type="ORF">S12H4_45866</name>
</gene>
<feature type="non-terminal residue" evidence="1">
    <location>
        <position position="72"/>
    </location>
</feature>
<evidence type="ECO:0000313" key="1">
    <source>
        <dbReference type="EMBL" id="GAJ12566.1"/>
    </source>
</evidence>
<comment type="caution">
    <text evidence="1">The sequence shown here is derived from an EMBL/GenBank/DDBJ whole genome shotgun (WGS) entry which is preliminary data.</text>
</comment>
<reference evidence="1" key="1">
    <citation type="journal article" date="2014" name="Front. Microbiol.">
        <title>High frequency of phylogenetically diverse reductive dehalogenase-homologous genes in deep subseafloor sedimentary metagenomes.</title>
        <authorList>
            <person name="Kawai M."/>
            <person name="Futagami T."/>
            <person name="Toyoda A."/>
            <person name="Takaki Y."/>
            <person name="Nishi S."/>
            <person name="Hori S."/>
            <person name="Arai W."/>
            <person name="Tsubouchi T."/>
            <person name="Morono Y."/>
            <person name="Uchiyama I."/>
            <person name="Ito T."/>
            <person name="Fujiyama A."/>
            <person name="Inagaki F."/>
            <person name="Takami H."/>
        </authorList>
    </citation>
    <scope>NUCLEOTIDE SEQUENCE</scope>
    <source>
        <strain evidence="1">Expedition CK06-06</strain>
    </source>
</reference>
<proteinExistence type="predicted"/>
<sequence>MRQRSDMIEWIRSELIGPSRPLAAPDIIEFENRAFIDPISYRRGSLVWLPDSEEEMQEILYYERETPHRKYG</sequence>
<name>X1VEH9_9ZZZZ</name>
<organism evidence="1">
    <name type="scientific">marine sediment metagenome</name>
    <dbReference type="NCBI Taxonomy" id="412755"/>
    <lineage>
        <taxon>unclassified sequences</taxon>
        <taxon>metagenomes</taxon>
        <taxon>ecological metagenomes</taxon>
    </lineage>
</organism>
<dbReference type="EMBL" id="BARW01028406">
    <property type="protein sequence ID" value="GAJ12566.1"/>
    <property type="molecule type" value="Genomic_DNA"/>
</dbReference>